<keyword evidence="5 17" id="KW-0732">Signal</keyword>
<dbReference type="PRINTS" id="PR00237">
    <property type="entry name" value="GPCRRHODOPSN"/>
</dbReference>
<protein>
    <submittedName>
        <fullName evidence="20">Prosaposin receptor GPR37b</fullName>
    </submittedName>
</protein>
<comment type="subcellular location">
    <subcellularLocation>
        <location evidence="2">Cell membrane</location>
        <topology evidence="2">Multi-pass membrane protein</topology>
    </subcellularLocation>
    <subcellularLocation>
        <location evidence="1">Cell projection</location>
    </subcellularLocation>
</comment>
<dbReference type="OrthoDB" id="9939725at2759"/>
<evidence type="ECO:0000256" key="16">
    <source>
        <dbReference type="SAM" id="Phobius"/>
    </source>
</evidence>
<feature type="chain" id="PRO_5027620637" evidence="17">
    <location>
        <begin position="23"/>
        <end position="636"/>
    </location>
</feature>
<keyword evidence="7 16" id="KW-1133">Transmembrane helix</keyword>
<evidence type="ECO:0000313" key="19">
    <source>
        <dbReference type="Proteomes" id="UP000515152"/>
    </source>
</evidence>
<feature type="transmembrane region" description="Helical" evidence="16">
    <location>
        <begin position="515"/>
        <end position="541"/>
    </location>
</feature>
<feature type="region of interest" description="Disordered" evidence="15">
    <location>
        <begin position="103"/>
        <end position="197"/>
    </location>
</feature>
<evidence type="ECO:0000256" key="3">
    <source>
        <dbReference type="ARBA" id="ARBA00022475"/>
    </source>
</evidence>
<evidence type="ECO:0000256" key="1">
    <source>
        <dbReference type="ARBA" id="ARBA00004316"/>
    </source>
</evidence>
<keyword evidence="3" id="KW-1003">Cell membrane</keyword>
<dbReference type="GO" id="GO:0043235">
    <property type="term" value="C:receptor complex"/>
    <property type="evidence" value="ECO:0007669"/>
    <property type="project" value="TreeGrafter"/>
</dbReference>
<accession>A0A6P8GIW3</accession>
<dbReference type="SUPFAM" id="SSF81321">
    <property type="entry name" value="Family A G protein-coupled receptor-like"/>
    <property type="match status" value="1"/>
</dbReference>
<evidence type="ECO:0000256" key="15">
    <source>
        <dbReference type="SAM" id="MobiDB-lite"/>
    </source>
</evidence>
<dbReference type="GO" id="GO:0043410">
    <property type="term" value="P:positive regulation of MAPK cascade"/>
    <property type="evidence" value="ECO:0007669"/>
    <property type="project" value="TreeGrafter"/>
</dbReference>
<evidence type="ECO:0000256" key="9">
    <source>
        <dbReference type="ARBA" id="ARBA00023136"/>
    </source>
</evidence>
<dbReference type="PRINTS" id="PR01421">
    <property type="entry name" value="GPR37ORPHANR"/>
</dbReference>
<evidence type="ECO:0000256" key="4">
    <source>
        <dbReference type="ARBA" id="ARBA00022692"/>
    </source>
</evidence>
<evidence type="ECO:0000256" key="13">
    <source>
        <dbReference type="ARBA" id="ARBA00023224"/>
    </source>
</evidence>
<feature type="transmembrane region" description="Helical" evidence="16">
    <location>
        <begin position="319"/>
        <end position="339"/>
    </location>
</feature>
<evidence type="ECO:0000256" key="17">
    <source>
        <dbReference type="SAM" id="SignalP"/>
    </source>
</evidence>
<dbReference type="InterPro" id="IPR000276">
    <property type="entry name" value="GPCR_Rhodpsn"/>
</dbReference>
<feature type="transmembrane region" description="Helical" evidence="16">
    <location>
        <begin position="463"/>
        <end position="485"/>
    </location>
</feature>
<sequence length="636" mass="70793">MARTMQMLLGQAVLLFWGNVYVVSFRNDGPIRTKDTENDFCNSTCRAAFGSNGESITQHKPKAVHSTERHATGVPLMVANGSPVKSVDASFSKIHHVTVREIKHAGHKHLSSNGTERGEGSVETKNKHSRRHMRKKLNSEMPAAMGTPGGHNNTKPPSMSRRGLHKRNHRRKRGTKDDEKKGHKSGRKGINTSAAAFTRPETSVNVLSAPFTMWQPPPKLMALTSTNFPFDLTKSGEYHTKQDEEEDPWDMTPMTPPYELDNEEEYFPNPFYPVTRETFGAYAIMCVSIIIFLVGIVGNIAIMCIVCHNYYMRSISNSLLANLAIWDFVMLFFCLPLVVFHELTKTWLLGQFTCKVIPYIEVASLGVTTFTLCALCIDRFRAATNVQMYYEMIENCTSTAAKLAVIWIGALLLALPELLIRQLVTEDGGLPEAPVTVERCVVRISTSLPDMLYVLGLTYNSARLWWCFGCYFCLPTLFTIGCSLVTARKIRRAEQACARGNKKQIRLESQMNCTVVALAIVYGACVVPENICNIVSAYMAAGVPENTMELLHLLSQLLLFCRAAVTPALLLCLCRPFGRAFLECCCCCCGESCGQARSSVTTSDDNEHECTTELELSPFSTIRREMSNYTAVGSHC</sequence>
<reference evidence="20" key="1">
    <citation type="submission" date="2025-08" db="UniProtKB">
        <authorList>
            <consortium name="RefSeq"/>
        </authorList>
    </citation>
    <scope>IDENTIFICATION</scope>
</reference>
<keyword evidence="14" id="KW-0966">Cell projection</keyword>
<keyword evidence="6" id="KW-0832">Ubl conjugation</keyword>
<feature type="signal peptide" evidence="17">
    <location>
        <begin position="1"/>
        <end position="22"/>
    </location>
</feature>
<dbReference type="AlphaFoldDB" id="A0A6P8GIW3"/>
<evidence type="ECO:0000256" key="11">
    <source>
        <dbReference type="ARBA" id="ARBA00023170"/>
    </source>
</evidence>
<proteinExistence type="predicted"/>
<gene>
    <name evidence="20" type="primary">gpr37b</name>
</gene>
<dbReference type="Pfam" id="PF00001">
    <property type="entry name" value="7tm_1"/>
    <property type="match status" value="1"/>
</dbReference>
<evidence type="ECO:0000256" key="7">
    <source>
        <dbReference type="ARBA" id="ARBA00022989"/>
    </source>
</evidence>
<evidence type="ECO:0000256" key="6">
    <source>
        <dbReference type="ARBA" id="ARBA00022843"/>
    </source>
</evidence>
<feature type="compositionally biased region" description="Basic residues" evidence="15">
    <location>
        <begin position="162"/>
        <end position="174"/>
    </location>
</feature>
<evidence type="ECO:0000256" key="5">
    <source>
        <dbReference type="ARBA" id="ARBA00022729"/>
    </source>
</evidence>
<evidence type="ECO:0000256" key="2">
    <source>
        <dbReference type="ARBA" id="ARBA00004651"/>
    </source>
</evidence>
<dbReference type="KEGG" id="char:105896694"/>
<dbReference type="Proteomes" id="UP000515152">
    <property type="component" value="Chromosome 16"/>
</dbReference>
<feature type="domain" description="G-protein coupled receptors family 1 profile" evidence="18">
    <location>
        <begin position="298"/>
        <end position="570"/>
    </location>
</feature>
<dbReference type="InterPro" id="IPR003909">
    <property type="entry name" value="GPR37_orph"/>
</dbReference>
<keyword evidence="4 16" id="KW-0812">Transmembrane</keyword>
<keyword evidence="9 16" id="KW-0472">Membrane</keyword>
<dbReference type="GO" id="GO:0005886">
    <property type="term" value="C:plasma membrane"/>
    <property type="evidence" value="ECO:0007669"/>
    <property type="project" value="UniProtKB-SubCell"/>
</dbReference>
<keyword evidence="11 20" id="KW-0675">Receptor</keyword>
<evidence type="ECO:0000313" key="20">
    <source>
        <dbReference type="RefSeq" id="XP_031438968.1"/>
    </source>
</evidence>
<evidence type="ECO:0000256" key="14">
    <source>
        <dbReference type="ARBA" id="ARBA00023273"/>
    </source>
</evidence>
<keyword evidence="12" id="KW-0325">Glycoprotein</keyword>
<dbReference type="GO" id="GO:0007193">
    <property type="term" value="P:adenylate cyclase-inhibiting G protein-coupled receptor signaling pathway"/>
    <property type="evidence" value="ECO:0007669"/>
    <property type="project" value="TreeGrafter"/>
</dbReference>
<feature type="transmembrane region" description="Helical" evidence="16">
    <location>
        <begin position="359"/>
        <end position="378"/>
    </location>
</feature>
<keyword evidence="8" id="KW-0297">G-protein coupled receptor</keyword>
<dbReference type="GeneID" id="105896694"/>
<organism evidence="19 20">
    <name type="scientific">Clupea harengus</name>
    <name type="common">Atlantic herring</name>
    <dbReference type="NCBI Taxonomy" id="7950"/>
    <lineage>
        <taxon>Eukaryota</taxon>
        <taxon>Metazoa</taxon>
        <taxon>Chordata</taxon>
        <taxon>Craniata</taxon>
        <taxon>Vertebrata</taxon>
        <taxon>Euteleostomi</taxon>
        <taxon>Actinopterygii</taxon>
        <taxon>Neopterygii</taxon>
        <taxon>Teleostei</taxon>
        <taxon>Clupei</taxon>
        <taxon>Clupeiformes</taxon>
        <taxon>Clupeoidei</taxon>
        <taxon>Clupeidae</taxon>
        <taxon>Clupea</taxon>
    </lineage>
</organism>
<evidence type="ECO:0000256" key="8">
    <source>
        <dbReference type="ARBA" id="ARBA00023040"/>
    </source>
</evidence>
<dbReference type="CDD" id="cd15127">
    <property type="entry name" value="7tmA_GPR37"/>
    <property type="match status" value="1"/>
</dbReference>
<feature type="transmembrane region" description="Helical" evidence="16">
    <location>
        <begin position="399"/>
        <end position="420"/>
    </location>
</feature>
<dbReference type="PANTHER" id="PTHR46216">
    <property type="entry name" value="PROSAPOSIN RECEPTOR GPR37 FAMILY MEMBER"/>
    <property type="match status" value="1"/>
</dbReference>
<keyword evidence="10" id="KW-1015">Disulfide bond</keyword>
<keyword evidence="13" id="KW-0807">Transducer</keyword>
<feature type="transmembrane region" description="Helical" evidence="16">
    <location>
        <begin position="553"/>
        <end position="573"/>
    </location>
</feature>
<dbReference type="GO" id="GO:0008528">
    <property type="term" value="F:G protein-coupled peptide receptor activity"/>
    <property type="evidence" value="ECO:0007669"/>
    <property type="project" value="TreeGrafter"/>
</dbReference>
<dbReference type="PANTHER" id="PTHR46216:SF3">
    <property type="entry name" value="PROSAPOSIN RECEPTOR GPR37"/>
    <property type="match status" value="1"/>
</dbReference>
<dbReference type="CTD" id="568430"/>
<evidence type="ECO:0000256" key="10">
    <source>
        <dbReference type="ARBA" id="ARBA00023157"/>
    </source>
</evidence>
<evidence type="ECO:0000256" key="12">
    <source>
        <dbReference type="ARBA" id="ARBA00023180"/>
    </source>
</evidence>
<dbReference type="Gene3D" id="1.20.1070.10">
    <property type="entry name" value="Rhodopsin 7-helix transmembrane proteins"/>
    <property type="match status" value="1"/>
</dbReference>
<feature type="compositionally biased region" description="Basic and acidic residues" evidence="15">
    <location>
        <begin position="116"/>
        <end position="126"/>
    </location>
</feature>
<dbReference type="InterPro" id="IPR017452">
    <property type="entry name" value="GPCR_Rhodpsn_7TM"/>
</dbReference>
<dbReference type="GO" id="GO:0042995">
    <property type="term" value="C:cell projection"/>
    <property type="evidence" value="ECO:0007669"/>
    <property type="project" value="UniProtKB-SubCell"/>
</dbReference>
<feature type="transmembrane region" description="Helical" evidence="16">
    <location>
        <begin position="279"/>
        <end position="307"/>
    </location>
</feature>
<name>A0A6P8GIW3_CLUHA</name>
<keyword evidence="19" id="KW-1185">Reference proteome</keyword>
<dbReference type="GO" id="GO:0036505">
    <property type="term" value="F:prosaposin receptor activity"/>
    <property type="evidence" value="ECO:0007669"/>
    <property type="project" value="TreeGrafter"/>
</dbReference>
<evidence type="ECO:0000259" key="18">
    <source>
        <dbReference type="PROSITE" id="PS50262"/>
    </source>
</evidence>
<dbReference type="FunFam" id="1.20.1070.10:FF:000059">
    <property type="entry name" value="G protein-coupled receptor 37"/>
    <property type="match status" value="1"/>
</dbReference>
<dbReference type="PROSITE" id="PS50262">
    <property type="entry name" value="G_PROTEIN_RECEP_F1_2"/>
    <property type="match status" value="1"/>
</dbReference>
<feature type="compositionally biased region" description="Basic residues" evidence="15">
    <location>
        <begin position="127"/>
        <end position="136"/>
    </location>
</feature>
<dbReference type="RefSeq" id="XP_031438968.1">
    <property type="nucleotide sequence ID" value="XM_031583108.1"/>
</dbReference>